<dbReference type="OrthoDB" id="4770059at2759"/>
<evidence type="ECO:0000313" key="4">
    <source>
        <dbReference type="Proteomes" id="UP000030706"/>
    </source>
</evidence>
<dbReference type="EMBL" id="KL584994">
    <property type="protein sequence ID" value="KEQ81002.1"/>
    <property type="molecule type" value="Genomic_DNA"/>
</dbReference>
<feature type="compositionally biased region" description="Polar residues" evidence="1">
    <location>
        <begin position="297"/>
        <end position="310"/>
    </location>
</feature>
<organism evidence="3 4">
    <name type="scientific">Aureobasidium pullulans EXF-150</name>
    <dbReference type="NCBI Taxonomy" id="1043002"/>
    <lineage>
        <taxon>Eukaryota</taxon>
        <taxon>Fungi</taxon>
        <taxon>Dikarya</taxon>
        <taxon>Ascomycota</taxon>
        <taxon>Pezizomycotina</taxon>
        <taxon>Dothideomycetes</taxon>
        <taxon>Dothideomycetidae</taxon>
        <taxon>Dothideales</taxon>
        <taxon>Saccotheciaceae</taxon>
        <taxon>Aureobasidium</taxon>
    </lineage>
</organism>
<protein>
    <recommendedName>
        <fullName evidence="5">LPXTG-domain-containing protein</fullName>
    </recommendedName>
</protein>
<dbReference type="HOGENOM" id="CLU_063502_0_0_1"/>
<feature type="region of interest" description="Disordered" evidence="1">
    <location>
        <begin position="191"/>
        <end position="259"/>
    </location>
</feature>
<feature type="compositionally biased region" description="Low complexity" evidence="1">
    <location>
        <begin position="191"/>
        <end position="228"/>
    </location>
</feature>
<keyword evidence="4" id="KW-1185">Reference proteome</keyword>
<evidence type="ECO:0008006" key="5">
    <source>
        <dbReference type="Google" id="ProtNLM"/>
    </source>
</evidence>
<feature type="compositionally biased region" description="Basic and acidic residues" evidence="1">
    <location>
        <begin position="318"/>
        <end position="337"/>
    </location>
</feature>
<keyword evidence="2" id="KW-1133">Transmembrane helix</keyword>
<proteinExistence type="predicted"/>
<sequence>MSSTQSPLTTRTSPMSGVFTPPSSCSSHWTYESQAANDVTGGLLIQRAQAGTGREDPSCYPRGLDGWGRAPSFIQVFSPGVCPSGYTTANNGYNGDTTTAVCCLSKFGYTNFISTVNAGGVTAQYFGCTSIFTDASATTVFAEDGGEDVITSSMDGTTTFFTEVSGLITMWAQPITVAFQQRDLSLFATSLPSTSSASSTTTSESSTTKTSSESVTSTSVSSTLSMTTGDIPVINSSSRLPALASSTSTTSPTDTPSSGPSTGAIAGIVVGAVAALAFLIGAVILFRRRRNRAQPSNNWSTMEIQTSQAGHSGPTKSDYGRYEPSLDMKSLKRPAEL</sequence>
<evidence type="ECO:0000313" key="3">
    <source>
        <dbReference type="EMBL" id="KEQ81002.1"/>
    </source>
</evidence>
<reference evidence="3 4" key="1">
    <citation type="journal article" date="2014" name="BMC Genomics">
        <title>Genome sequencing of four Aureobasidium pullulans varieties: biotechnological potential, stress tolerance, and description of new species.</title>
        <authorList>
            <person name="Gostin Ar C."/>
            <person name="Ohm R.A."/>
            <person name="Kogej T."/>
            <person name="Sonjak S."/>
            <person name="Turk M."/>
            <person name="Zajc J."/>
            <person name="Zalar P."/>
            <person name="Grube M."/>
            <person name="Sun H."/>
            <person name="Han J."/>
            <person name="Sharma A."/>
            <person name="Chiniquy J."/>
            <person name="Ngan C.Y."/>
            <person name="Lipzen A."/>
            <person name="Barry K."/>
            <person name="Grigoriev I.V."/>
            <person name="Gunde-Cimerman N."/>
        </authorList>
    </citation>
    <scope>NUCLEOTIDE SEQUENCE [LARGE SCALE GENOMIC DNA]</scope>
    <source>
        <strain evidence="3 4">EXF-150</strain>
    </source>
</reference>
<feature type="transmembrane region" description="Helical" evidence="2">
    <location>
        <begin position="264"/>
        <end position="286"/>
    </location>
</feature>
<keyword evidence="2" id="KW-0472">Membrane</keyword>
<dbReference type="NCBIfam" id="TIGR01167">
    <property type="entry name" value="LPXTG_anchor"/>
    <property type="match status" value="1"/>
</dbReference>
<dbReference type="RefSeq" id="XP_029757189.1">
    <property type="nucleotide sequence ID" value="XM_029898626.1"/>
</dbReference>
<dbReference type="STRING" id="1043002.A0A074XG08"/>
<dbReference type="CDD" id="cd12087">
    <property type="entry name" value="TM_EGFR-like"/>
    <property type="match status" value="1"/>
</dbReference>
<gene>
    <name evidence="3" type="ORF">M438DRAFT_100695</name>
</gene>
<evidence type="ECO:0000256" key="1">
    <source>
        <dbReference type="SAM" id="MobiDB-lite"/>
    </source>
</evidence>
<evidence type="ECO:0000256" key="2">
    <source>
        <dbReference type="SAM" id="Phobius"/>
    </source>
</evidence>
<dbReference type="AlphaFoldDB" id="A0A074XG08"/>
<feature type="compositionally biased region" description="Low complexity" evidence="1">
    <location>
        <begin position="236"/>
        <end position="259"/>
    </location>
</feature>
<feature type="region of interest" description="Disordered" evidence="1">
    <location>
        <begin position="297"/>
        <end position="337"/>
    </location>
</feature>
<dbReference type="GeneID" id="40740932"/>
<feature type="region of interest" description="Disordered" evidence="1">
    <location>
        <begin position="1"/>
        <end position="21"/>
    </location>
</feature>
<accession>A0A074XG08</accession>
<name>A0A074XG08_AURPU</name>
<dbReference type="Proteomes" id="UP000030706">
    <property type="component" value="Unassembled WGS sequence"/>
</dbReference>
<keyword evidence="2" id="KW-0812">Transmembrane</keyword>